<gene>
    <name evidence="1" type="ORF">A33Q_3714</name>
</gene>
<accession>S2DV74</accession>
<protein>
    <submittedName>
        <fullName evidence="1">Uncharacterized protein</fullName>
    </submittedName>
</protein>
<keyword evidence="2" id="KW-1185">Reference proteome</keyword>
<dbReference type="EMBL" id="ALWO02000045">
    <property type="protein sequence ID" value="EOZ93768.1"/>
    <property type="molecule type" value="Genomic_DNA"/>
</dbReference>
<evidence type="ECO:0000313" key="1">
    <source>
        <dbReference type="EMBL" id="EOZ93768.1"/>
    </source>
</evidence>
<organism evidence="1 2">
    <name type="scientific">Indibacter alkaliphilus (strain CCUG 57479 / KCTC 22604 / LW1)</name>
    <dbReference type="NCBI Taxonomy" id="1189612"/>
    <lineage>
        <taxon>Bacteria</taxon>
        <taxon>Pseudomonadati</taxon>
        <taxon>Bacteroidota</taxon>
        <taxon>Cytophagia</taxon>
        <taxon>Cytophagales</taxon>
        <taxon>Cyclobacteriaceae</taxon>
    </lineage>
</organism>
<reference evidence="1 2" key="1">
    <citation type="journal article" date="2013" name="Genome Announc.">
        <title>Draft Genome Sequence of Indibacter alkaliphilus Strain LW1T, Isolated from Lonar Lake, a Haloalkaline Lake in the Buldana District of Maharashtra, India.</title>
        <authorList>
            <person name="Singh A."/>
            <person name="Kumar Jangir P."/>
            <person name="Sharma R."/>
            <person name="Singh A."/>
            <person name="Kumar Pinnaka A."/>
            <person name="Shivaji S."/>
        </authorList>
    </citation>
    <scope>NUCLEOTIDE SEQUENCE [LARGE SCALE GENOMIC DNA]</scope>
    <source>
        <strain evidence="2">CCUG 57479 / KCTC 22604 / LW1</strain>
    </source>
</reference>
<evidence type="ECO:0000313" key="2">
    <source>
        <dbReference type="Proteomes" id="UP000006073"/>
    </source>
</evidence>
<sequence length="45" mass="4761">MEIVGSILIFLGDGLQIPGILFDTADCKSYLSGFGIANSEERAKA</sequence>
<proteinExistence type="predicted"/>
<comment type="caution">
    <text evidence="1">The sequence shown here is derived from an EMBL/GenBank/DDBJ whole genome shotgun (WGS) entry which is preliminary data.</text>
</comment>
<name>S2DV74_INDAL</name>
<dbReference type="AlphaFoldDB" id="S2DV74"/>
<dbReference type="Proteomes" id="UP000006073">
    <property type="component" value="Unassembled WGS sequence"/>
</dbReference>